<dbReference type="Proteomes" id="UP000276133">
    <property type="component" value="Unassembled WGS sequence"/>
</dbReference>
<proteinExistence type="predicted"/>
<accession>A0A3M7S531</accession>
<dbReference type="EMBL" id="REGN01002016">
    <property type="protein sequence ID" value="RNA30934.1"/>
    <property type="molecule type" value="Genomic_DNA"/>
</dbReference>
<dbReference type="AlphaFoldDB" id="A0A3M7S531"/>
<evidence type="ECO:0000313" key="1">
    <source>
        <dbReference type="EMBL" id="RNA30934.1"/>
    </source>
</evidence>
<gene>
    <name evidence="1" type="ORF">BpHYR1_035274</name>
</gene>
<keyword evidence="2" id="KW-1185">Reference proteome</keyword>
<name>A0A3M7S531_BRAPC</name>
<protein>
    <submittedName>
        <fullName evidence="1">Uncharacterized protein</fullName>
    </submittedName>
</protein>
<feature type="non-terminal residue" evidence="1">
    <location>
        <position position="1"/>
    </location>
</feature>
<reference evidence="1 2" key="1">
    <citation type="journal article" date="2018" name="Sci. Rep.">
        <title>Genomic signatures of local adaptation to the degree of environmental predictability in rotifers.</title>
        <authorList>
            <person name="Franch-Gras L."/>
            <person name="Hahn C."/>
            <person name="Garcia-Roger E.M."/>
            <person name="Carmona M.J."/>
            <person name="Serra M."/>
            <person name="Gomez A."/>
        </authorList>
    </citation>
    <scope>NUCLEOTIDE SEQUENCE [LARGE SCALE GENOMIC DNA]</scope>
    <source>
        <strain evidence="1">HYR1</strain>
    </source>
</reference>
<evidence type="ECO:0000313" key="2">
    <source>
        <dbReference type="Proteomes" id="UP000276133"/>
    </source>
</evidence>
<organism evidence="1 2">
    <name type="scientific">Brachionus plicatilis</name>
    <name type="common">Marine rotifer</name>
    <name type="synonym">Brachionus muelleri</name>
    <dbReference type="NCBI Taxonomy" id="10195"/>
    <lineage>
        <taxon>Eukaryota</taxon>
        <taxon>Metazoa</taxon>
        <taxon>Spiralia</taxon>
        <taxon>Gnathifera</taxon>
        <taxon>Rotifera</taxon>
        <taxon>Eurotatoria</taxon>
        <taxon>Monogononta</taxon>
        <taxon>Pseudotrocha</taxon>
        <taxon>Ploima</taxon>
        <taxon>Brachionidae</taxon>
        <taxon>Brachionus</taxon>
    </lineage>
</organism>
<comment type="caution">
    <text evidence="1">The sequence shown here is derived from an EMBL/GenBank/DDBJ whole genome shotgun (WGS) entry which is preliminary data.</text>
</comment>
<sequence length="125" mass="14470">LKPIQTELGNRISSGAENSFLLYNLKLTCTFLFLNSSSTFPFLSKELMKGIVEEELRKRRVEEQHAYKLVLICTVLQRLQFQPIKKSTFEITTLTPIVAQFLDALGEDLYEPHFNHVRSLINHET</sequence>